<feature type="domain" description="FAD dependent oxidoreductase" evidence="2">
    <location>
        <begin position="182"/>
        <end position="325"/>
    </location>
</feature>
<dbReference type="GO" id="GO:0005737">
    <property type="term" value="C:cytoplasm"/>
    <property type="evidence" value="ECO:0007669"/>
    <property type="project" value="TreeGrafter"/>
</dbReference>
<dbReference type="Proteomes" id="UP000484164">
    <property type="component" value="Unassembled WGS sequence"/>
</dbReference>
<keyword evidence="1" id="KW-0560">Oxidoreductase</keyword>
<dbReference type="SUPFAM" id="SSF54373">
    <property type="entry name" value="FAD-linked reductases, C-terminal domain"/>
    <property type="match status" value="1"/>
</dbReference>
<evidence type="ECO:0000259" key="2">
    <source>
        <dbReference type="Pfam" id="PF01266"/>
    </source>
</evidence>
<dbReference type="InterPro" id="IPR006076">
    <property type="entry name" value="FAD-dep_OxRdtase"/>
</dbReference>
<dbReference type="SUPFAM" id="SSF51971">
    <property type="entry name" value="Nucleotide-binding domain"/>
    <property type="match status" value="1"/>
</dbReference>
<name>A0A6L3ZFN9_9FLAO</name>
<dbReference type="InterPro" id="IPR036188">
    <property type="entry name" value="FAD/NAD-bd_sf"/>
</dbReference>
<dbReference type="RefSeq" id="WP_151691424.1">
    <property type="nucleotide sequence ID" value="NZ_BMGX01000002.1"/>
</dbReference>
<reference evidence="3 4" key="1">
    <citation type="submission" date="2019-10" db="EMBL/GenBank/DDBJ databases">
        <title>Genome sequence of Phaeocystidibacter marisrubri JCM30614 (type strain).</title>
        <authorList>
            <person name="Bowman J.P."/>
        </authorList>
    </citation>
    <scope>NUCLEOTIDE SEQUENCE [LARGE SCALE GENOMIC DNA]</scope>
    <source>
        <strain evidence="3 4">JCM 30614</strain>
    </source>
</reference>
<evidence type="ECO:0000313" key="3">
    <source>
        <dbReference type="EMBL" id="KAB2816852.1"/>
    </source>
</evidence>
<evidence type="ECO:0000313" key="4">
    <source>
        <dbReference type="Proteomes" id="UP000484164"/>
    </source>
</evidence>
<sequence length="344" mass="38591">MKDALIIGQGIAGTLVSFELLQRNWSIDVADHIEPLTASKIASGLYNPLVLKRRRVVWKAHEMINVVEKSYRTIEKLSGENFLHTTPVWESLPDPGTENDWMSLSDNPHFEDFIGVILSPSNDAIKAHKVGEVAKSGKVDVTTMISAWSNYLYSIQSKIDVRIDPEDLVQRGNHWEYKNQLYKNVIWCNGFAEEHPHFGQLPFSPTKGEVLIVNAPTLTLDHILHGNVFIMPLGGHTYKVGATYSWKDLTPTPTLEGKETLLEGWNKLVNAECEIIVHQAGIRPNVKDRKPLIGSSHIHDGVHLFNGLGSRGILMAPWLAQNFADYLEGKAELYPEVNVNRFTA</sequence>
<dbReference type="Pfam" id="PF01266">
    <property type="entry name" value="DAO"/>
    <property type="match status" value="1"/>
</dbReference>
<organism evidence="3 4">
    <name type="scientific">Phaeocystidibacter marisrubri</name>
    <dbReference type="NCBI Taxonomy" id="1577780"/>
    <lineage>
        <taxon>Bacteria</taxon>
        <taxon>Pseudomonadati</taxon>
        <taxon>Bacteroidota</taxon>
        <taxon>Flavobacteriia</taxon>
        <taxon>Flavobacteriales</taxon>
        <taxon>Phaeocystidibacteraceae</taxon>
        <taxon>Phaeocystidibacter</taxon>
    </lineage>
</organism>
<dbReference type="AlphaFoldDB" id="A0A6L3ZFN9"/>
<dbReference type="EMBL" id="WBVQ01000001">
    <property type="protein sequence ID" value="KAB2816852.1"/>
    <property type="molecule type" value="Genomic_DNA"/>
</dbReference>
<keyword evidence="4" id="KW-1185">Reference proteome</keyword>
<gene>
    <name evidence="3" type="ORF">F8C82_00190</name>
</gene>
<dbReference type="GO" id="GO:0016491">
    <property type="term" value="F:oxidoreductase activity"/>
    <property type="evidence" value="ECO:0007669"/>
    <property type="project" value="UniProtKB-KW"/>
</dbReference>
<protein>
    <submittedName>
        <fullName evidence="3">FAD-dependent oxidoreductase</fullName>
    </submittedName>
</protein>
<accession>A0A6L3ZFN9</accession>
<comment type="caution">
    <text evidence="3">The sequence shown here is derived from an EMBL/GenBank/DDBJ whole genome shotgun (WGS) entry which is preliminary data.</text>
</comment>
<dbReference type="Gene3D" id="3.30.9.10">
    <property type="entry name" value="D-Amino Acid Oxidase, subunit A, domain 2"/>
    <property type="match status" value="1"/>
</dbReference>
<proteinExistence type="predicted"/>
<dbReference type="PANTHER" id="PTHR13847">
    <property type="entry name" value="SARCOSINE DEHYDROGENASE-RELATED"/>
    <property type="match status" value="1"/>
</dbReference>
<dbReference type="PANTHER" id="PTHR13847:SF289">
    <property type="entry name" value="GLYCINE OXIDASE"/>
    <property type="match status" value="1"/>
</dbReference>
<dbReference type="Gene3D" id="3.50.50.60">
    <property type="entry name" value="FAD/NAD(P)-binding domain"/>
    <property type="match status" value="1"/>
</dbReference>
<dbReference type="OrthoDB" id="214253at2"/>
<evidence type="ECO:0000256" key="1">
    <source>
        <dbReference type="ARBA" id="ARBA00023002"/>
    </source>
</evidence>